<accession>A0ACB8E0W6</accession>
<organism evidence="1 2">
    <name type="scientific">Dermacentor silvarum</name>
    <name type="common">Tick</name>
    <dbReference type="NCBI Taxonomy" id="543639"/>
    <lineage>
        <taxon>Eukaryota</taxon>
        <taxon>Metazoa</taxon>
        <taxon>Ecdysozoa</taxon>
        <taxon>Arthropoda</taxon>
        <taxon>Chelicerata</taxon>
        <taxon>Arachnida</taxon>
        <taxon>Acari</taxon>
        <taxon>Parasitiformes</taxon>
        <taxon>Ixodida</taxon>
        <taxon>Ixodoidea</taxon>
        <taxon>Ixodidae</taxon>
        <taxon>Rhipicephalinae</taxon>
        <taxon>Dermacentor</taxon>
    </lineage>
</organism>
<protein>
    <submittedName>
        <fullName evidence="1">Uncharacterized protein</fullName>
    </submittedName>
</protein>
<gene>
    <name evidence="1" type="ORF">HPB49_012396</name>
</gene>
<name>A0ACB8E0W6_DERSI</name>
<dbReference type="Proteomes" id="UP000821865">
    <property type="component" value="Chromosome 1"/>
</dbReference>
<keyword evidence="2" id="KW-1185">Reference proteome</keyword>
<sequence>MILMGATINTEKFSKYFGDAPVITTPGQANEVVQFFLDELPSENIVTADALQKVMAQTAVLKFWLCETLPITRSVLNCRTMDNFVLLPPSMSATHSSSP</sequence>
<dbReference type="EMBL" id="CM023470">
    <property type="protein sequence ID" value="KAH7979979.1"/>
    <property type="molecule type" value="Genomic_DNA"/>
</dbReference>
<comment type="caution">
    <text evidence="1">The sequence shown here is derived from an EMBL/GenBank/DDBJ whole genome shotgun (WGS) entry which is preliminary data.</text>
</comment>
<reference evidence="1" key="1">
    <citation type="submission" date="2020-05" db="EMBL/GenBank/DDBJ databases">
        <title>Large-scale comparative analyses of tick genomes elucidate their genetic diversity and vector capacities.</title>
        <authorList>
            <person name="Jia N."/>
            <person name="Wang J."/>
            <person name="Shi W."/>
            <person name="Du L."/>
            <person name="Sun Y."/>
            <person name="Zhan W."/>
            <person name="Jiang J."/>
            <person name="Wang Q."/>
            <person name="Zhang B."/>
            <person name="Ji P."/>
            <person name="Sakyi L.B."/>
            <person name="Cui X."/>
            <person name="Yuan T."/>
            <person name="Jiang B."/>
            <person name="Yang W."/>
            <person name="Lam T.T.-Y."/>
            <person name="Chang Q."/>
            <person name="Ding S."/>
            <person name="Wang X."/>
            <person name="Zhu J."/>
            <person name="Ruan X."/>
            <person name="Zhao L."/>
            <person name="Wei J."/>
            <person name="Que T."/>
            <person name="Du C."/>
            <person name="Cheng J."/>
            <person name="Dai P."/>
            <person name="Han X."/>
            <person name="Huang E."/>
            <person name="Gao Y."/>
            <person name="Liu J."/>
            <person name="Shao H."/>
            <person name="Ye R."/>
            <person name="Li L."/>
            <person name="Wei W."/>
            <person name="Wang X."/>
            <person name="Wang C."/>
            <person name="Yang T."/>
            <person name="Huo Q."/>
            <person name="Li W."/>
            <person name="Guo W."/>
            <person name="Chen H."/>
            <person name="Zhou L."/>
            <person name="Ni X."/>
            <person name="Tian J."/>
            <person name="Zhou Y."/>
            <person name="Sheng Y."/>
            <person name="Liu T."/>
            <person name="Pan Y."/>
            <person name="Xia L."/>
            <person name="Li J."/>
            <person name="Zhao F."/>
            <person name="Cao W."/>
        </authorList>
    </citation>
    <scope>NUCLEOTIDE SEQUENCE</scope>
    <source>
        <strain evidence="1">Dsil-2018</strain>
    </source>
</reference>
<evidence type="ECO:0000313" key="1">
    <source>
        <dbReference type="EMBL" id="KAH7979979.1"/>
    </source>
</evidence>
<proteinExistence type="predicted"/>
<evidence type="ECO:0000313" key="2">
    <source>
        <dbReference type="Proteomes" id="UP000821865"/>
    </source>
</evidence>